<reference evidence="2 3" key="1">
    <citation type="submission" date="2021-06" db="EMBL/GenBank/DDBJ databases">
        <title>Caerostris extrusa draft genome.</title>
        <authorList>
            <person name="Kono N."/>
            <person name="Arakawa K."/>
        </authorList>
    </citation>
    <scope>NUCLEOTIDE SEQUENCE [LARGE SCALE GENOMIC DNA]</scope>
</reference>
<protein>
    <submittedName>
        <fullName evidence="2">Uncharacterized protein</fullName>
    </submittedName>
</protein>
<dbReference type="Proteomes" id="UP001054945">
    <property type="component" value="Unassembled WGS sequence"/>
</dbReference>
<evidence type="ECO:0000256" key="1">
    <source>
        <dbReference type="SAM" id="MobiDB-lite"/>
    </source>
</evidence>
<feature type="compositionally biased region" description="Polar residues" evidence="1">
    <location>
        <begin position="11"/>
        <end position="26"/>
    </location>
</feature>
<accession>A0AAV4Q1J0</accession>
<sequence length="95" mass="10773">MPPPPDRKLDSNTNSFSILTNTTNSEMADDADPPEQPPRRQKDPPFFCKMHQRLWGSILPQLKTISPTLSSVLSRGNFLKITVATEVEHVRMKNK</sequence>
<dbReference type="AlphaFoldDB" id="A0AAV4Q1J0"/>
<name>A0AAV4Q1J0_CAEEX</name>
<keyword evidence="3" id="KW-1185">Reference proteome</keyword>
<organism evidence="2 3">
    <name type="scientific">Caerostris extrusa</name>
    <name type="common">Bark spider</name>
    <name type="synonym">Caerostris bankana</name>
    <dbReference type="NCBI Taxonomy" id="172846"/>
    <lineage>
        <taxon>Eukaryota</taxon>
        <taxon>Metazoa</taxon>
        <taxon>Ecdysozoa</taxon>
        <taxon>Arthropoda</taxon>
        <taxon>Chelicerata</taxon>
        <taxon>Arachnida</taxon>
        <taxon>Araneae</taxon>
        <taxon>Araneomorphae</taxon>
        <taxon>Entelegynae</taxon>
        <taxon>Araneoidea</taxon>
        <taxon>Araneidae</taxon>
        <taxon>Caerostris</taxon>
    </lineage>
</organism>
<feature type="compositionally biased region" description="Basic and acidic residues" evidence="1">
    <location>
        <begin position="1"/>
        <end position="10"/>
    </location>
</feature>
<evidence type="ECO:0000313" key="2">
    <source>
        <dbReference type="EMBL" id="GIY03300.1"/>
    </source>
</evidence>
<evidence type="ECO:0000313" key="3">
    <source>
        <dbReference type="Proteomes" id="UP001054945"/>
    </source>
</evidence>
<dbReference type="EMBL" id="BPLR01005561">
    <property type="protein sequence ID" value="GIY03300.1"/>
    <property type="molecule type" value="Genomic_DNA"/>
</dbReference>
<proteinExistence type="predicted"/>
<comment type="caution">
    <text evidence="2">The sequence shown here is derived from an EMBL/GenBank/DDBJ whole genome shotgun (WGS) entry which is preliminary data.</text>
</comment>
<feature type="region of interest" description="Disordered" evidence="1">
    <location>
        <begin position="1"/>
        <end position="45"/>
    </location>
</feature>
<gene>
    <name evidence="2" type="ORF">CEXT_441391</name>
</gene>